<dbReference type="Pfam" id="PF13614">
    <property type="entry name" value="AAA_31"/>
    <property type="match status" value="1"/>
</dbReference>
<dbReference type="InterPro" id="IPR050445">
    <property type="entry name" value="Bact_polysacc_biosynth/exp"/>
</dbReference>
<evidence type="ECO:0000256" key="7">
    <source>
        <dbReference type="SAM" id="Phobius"/>
    </source>
</evidence>
<dbReference type="InterPro" id="IPR032807">
    <property type="entry name" value="GNVR"/>
</dbReference>
<proteinExistence type="predicted"/>
<organism evidence="10">
    <name type="scientific">Eiseniibacteriota bacterium</name>
    <dbReference type="NCBI Taxonomy" id="2212470"/>
    <lineage>
        <taxon>Bacteria</taxon>
        <taxon>Candidatus Eiseniibacteriota</taxon>
    </lineage>
</organism>
<feature type="domain" description="Tyrosine-protein kinase G-rich" evidence="9">
    <location>
        <begin position="416"/>
        <end position="491"/>
    </location>
</feature>
<feature type="transmembrane region" description="Helical" evidence="7">
    <location>
        <begin position="58"/>
        <end position="78"/>
    </location>
</feature>
<evidence type="ECO:0000256" key="4">
    <source>
        <dbReference type="ARBA" id="ARBA00022840"/>
    </source>
</evidence>
<gene>
    <name evidence="10" type="ORF">ENR23_06905</name>
</gene>
<evidence type="ECO:0000313" key="10">
    <source>
        <dbReference type="EMBL" id="HGZ43142.1"/>
    </source>
</evidence>
<dbReference type="InterPro" id="IPR005702">
    <property type="entry name" value="Wzc-like_C"/>
</dbReference>
<dbReference type="PANTHER" id="PTHR32309:SF31">
    <property type="entry name" value="CAPSULAR EXOPOLYSACCHARIDE FAMILY"/>
    <property type="match status" value="1"/>
</dbReference>
<dbReference type="AlphaFoldDB" id="A0A832I168"/>
<keyword evidence="3" id="KW-0418">Kinase</keyword>
<dbReference type="InterPro" id="IPR025669">
    <property type="entry name" value="AAA_dom"/>
</dbReference>
<feature type="compositionally biased region" description="Basic residues" evidence="6">
    <location>
        <begin position="10"/>
        <end position="23"/>
    </location>
</feature>
<dbReference type="CDD" id="cd05387">
    <property type="entry name" value="BY-kinase"/>
    <property type="match status" value="1"/>
</dbReference>
<keyword evidence="2" id="KW-0547">Nucleotide-binding</keyword>
<dbReference type="EMBL" id="DSQF01000012">
    <property type="protein sequence ID" value="HGZ43142.1"/>
    <property type="molecule type" value="Genomic_DNA"/>
</dbReference>
<accession>A0A832I168</accession>
<evidence type="ECO:0000256" key="5">
    <source>
        <dbReference type="ARBA" id="ARBA00023137"/>
    </source>
</evidence>
<protein>
    <recommendedName>
        <fullName evidence="11">Polysaccharide biosynthesis tyrosine autokinase</fullName>
    </recommendedName>
</protein>
<keyword evidence="7" id="KW-1133">Transmembrane helix</keyword>
<evidence type="ECO:0000259" key="9">
    <source>
        <dbReference type="Pfam" id="PF13807"/>
    </source>
</evidence>
<evidence type="ECO:0008006" key="11">
    <source>
        <dbReference type="Google" id="ProtNLM"/>
    </source>
</evidence>
<sequence length="774" mass="84399">MDRPDAGARAHARPRQHRHHRRLSGQARPAMTHAPERGAHPPAFDLHQVGRMLARRRWLLIAPWAVAVLAGTAAAFLLRPVYFSGVTMLLERPTKLTGPLGGIVGGGTAAEQQAEVMREQVQSSLFLRSVITASGVKSDPATRAWALRSARRGAGVSEDDAIEAFLVEYLRDAVTIRRQRGDVFQIIVGDFDPARARRFAEAVSNQFVISSKAAQLEAVRATQEFSVEQQQIYKRRLEEAEARLEAARRASLASQMSAGVVTADNLVRARALADAAAIEVDEQRQRVAGLRASLAGRVRDADVQALGSPESASLTAQLAGLERRLAQDELGGGGGDAGLRVSLARKAIELEAVLARHASAALPGAPPDVRDALVRLRLAQADLEAKTARRDWIAGEIARHESRVVSSPDRDLTIQRLEQEVESQRTLYLSFLQQSAASQITEAFENARVSGRFTVLEPANLPLKPGKPNRPLLILLSLLAGGIVGLGTVLVAEQHDQSMKNAEEVESLLGLPVLGAVPRVEELERGGRRPRHAAGLPAPRDGLLQRLKVESPLGLEFRRIYLNLARAGGRTMPRTLLVTSATRGEGKTTTSACLAITLSRERREKMLLVDFDLRSPSLHRALGLPGSSWGLAQMLNQRNFDERFVRSTVLPHLDFLPAGRSERPASELIDDEGVEWFLREVTQRYPIVVIDSAPNLAVPDSLILGRMVEGVLYVIKAGSTVRKAAEYGVKVQREARDNLVGVLLNDAGEILPHYYGYRSGYYGYTSTEAMGGES</sequence>
<dbReference type="Pfam" id="PF13807">
    <property type="entry name" value="GNVR"/>
    <property type="match status" value="1"/>
</dbReference>
<dbReference type="PANTHER" id="PTHR32309">
    <property type="entry name" value="TYROSINE-PROTEIN KINASE"/>
    <property type="match status" value="1"/>
</dbReference>
<dbReference type="SUPFAM" id="SSF52540">
    <property type="entry name" value="P-loop containing nucleoside triphosphate hydrolases"/>
    <property type="match status" value="1"/>
</dbReference>
<keyword evidence="5" id="KW-0829">Tyrosine-protein kinase</keyword>
<evidence type="ECO:0000256" key="2">
    <source>
        <dbReference type="ARBA" id="ARBA00022741"/>
    </source>
</evidence>
<evidence type="ECO:0000256" key="6">
    <source>
        <dbReference type="SAM" id="MobiDB-lite"/>
    </source>
</evidence>
<evidence type="ECO:0000256" key="1">
    <source>
        <dbReference type="ARBA" id="ARBA00022679"/>
    </source>
</evidence>
<feature type="region of interest" description="Disordered" evidence="6">
    <location>
        <begin position="1"/>
        <end position="43"/>
    </location>
</feature>
<evidence type="ECO:0000259" key="8">
    <source>
        <dbReference type="Pfam" id="PF13614"/>
    </source>
</evidence>
<keyword evidence="7" id="KW-0472">Membrane</keyword>
<feature type="domain" description="AAA" evidence="8">
    <location>
        <begin position="584"/>
        <end position="698"/>
    </location>
</feature>
<comment type="caution">
    <text evidence="10">The sequence shown here is derived from an EMBL/GenBank/DDBJ whole genome shotgun (WGS) entry which is preliminary data.</text>
</comment>
<keyword evidence="7" id="KW-0812">Transmembrane</keyword>
<dbReference type="Gene3D" id="3.40.50.300">
    <property type="entry name" value="P-loop containing nucleotide triphosphate hydrolases"/>
    <property type="match status" value="1"/>
</dbReference>
<dbReference type="InterPro" id="IPR027417">
    <property type="entry name" value="P-loop_NTPase"/>
</dbReference>
<keyword evidence="4" id="KW-0067">ATP-binding</keyword>
<name>A0A832I168_UNCEI</name>
<reference evidence="10" key="1">
    <citation type="journal article" date="2020" name="mSystems">
        <title>Genome- and Community-Level Interaction Insights into Carbon Utilization and Element Cycling Functions of Hydrothermarchaeota in Hydrothermal Sediment.</title>
        <authorList>
            <person name="Zhou Z."/>
            <person name="Liu Y."/>
            <person name="Xu W."/>
            <person name="Pan J."/>
            <person name="Luo Z.H."/>
            <person name="Li M."/>
        </authorList>
    </citation>
    <scope>NUCLEOTIDE SEQUENCE [LARGE SCALE GENOMIC DNA]</scope>
    <source>
        <strain evidence="10">SpSt-381</strain>
    </source>
</reference>
<keyword evidence="1" id="KW-0808">Transferase</keyword>
<evidence type="ECO:0000256" key="3">
    <source>
        <dbReference type="ARBA" id="ARBA00022777"/>
    </source>
</evidence>